<feature type="compositionally biased region" description="Low complexity" evidence="2">
    <location>
        <begin position="342"/>
        <end position="359"/>
    </location>
</feature>
<evidence type="ECO:0000313" key="5">
    <source>
        <dbReference type="EMBL" id="NKF23065.1"/>
    </source>
</evidence>
<evidence type="ECO:0000259" key="3">
    <source>
        <dbReference type="Pfam" id="PF06048"/>
    </source>
</evidence>
<keyword evidence="1" id="KW-0175">Coiled coil</keyword>
<dbReference type="EMBL" id="JAAVXB010000006">
    <property type="protein sequence ID" value="NKF23065.1"/>
    <property type="molecule type" value="Genomic_DNA"/>
</dbReference>
<dbReference type="Proteomes" id="UP000653472">
    <property type="component" value="Unassembled WGS sequence"/>
</dbReference>
<name>A0A969WBI5_9GAMM</name>
<evidence type="ECO:0000259" key="4">
    <source>
        <dbReference type="Pfam" id="PF13362"/>
    </source>
</evidence>
<feature type="domain" description="DUF927" evidence="3">
    <location>
        <begin position="386"/>
        <end position="668"/>
    </location>
</feature>
<organism evidence="5 6">
    <name type="scientific">Solimonas marina</name>
    <dbReference type="NCBI Taxonomy" id="2714601"/>
    <lineage>
        <taxon>Bacteria</taxon>
        <taxon>Pseudomonadati</taxon>
        <taxon>Pseudomonadota</taxon>
        <taxon>Gammaproteobacteria</taxon>
        <taxon>Nevskiales</taxon>
        <taxon>Nevskiaceae</taxon>
        <taxon>Solimonas</taxon>
    </lineage>
</organism>
<dbReference type="RefSeq" id="WP_168148391.1">
    <property type="nucleotide sequence ID" value="NZ_JAAVXB010000006.1"/>
</dbReference>
<reference evidence="5" key="1">
    <citation type="submission" date="2020-03" db="EMBL/GenBank/DDBJ databases">
        <title>Solimonas marina sp. nov., isolated from deep seawater of the Pacific Ocean.</title>
        <authorList>
            <person name="Liu X."/>
            <person name="Lai Q."/>
            <person name="Sun F."/>
            <person name="Gai Y."/>
            <person name="Li G."/>
            <person name="Shao Z."/>
        </authorList>
    </citation>
    <scope>NUCLEOTIDE SEQUENCE</scope>
    <source>
        <strain evidence="5">C16B3</strain>
    </source>
</reference>
<feature type="region of interest" description="Disordered" evidence="2">
    <location>
        <begin position="335"/>
        <end position="359"/>
    </location>
</feature>
<keyword evidence="6" id="KW-1185">Reference proteome</keyword>
<dbReference type="InterPro" id="IPR006171">
    <property type="entry name" value="TOPRIM_dom"/>
</dbReference>
<evidence type="ECO:0000256" key="1">
    <source>
        <dbReference type="SAM" id="Coils"/>
    </source>
</evidence>
<evidence type="ECO:0000313" key="6">
    <source>
        <dbReference type="Proteomes" id="UP000653472"/>
    </source>
</evidence>
<sequence>MPVAGARVTSMTTRPMTDRSLSLGEIVDQFIGAMCSAGVVLSDRSVVTADGALHRFHVEGDKRGSRNGWFVLYGDGLPAGEFGSWRDGGTSHTWHANIGRELSTTEREQLRKRMEAARAERAAALEAERAKAKAKAAKLWEQANPRVSAKHQYLMDKGVRAFGIRQLREQLLIPLRDTAGELHGCQFIQPNGSKMFGTGTAKAGHYHGIGKPTADGVLGIVEGYATGATVHALTGWPVAVAFDAGNLRPVAEALRAKFPAARLVILADNDHGSSVNAGLTKGREAAAAVDGLLLFPAFEPGESGTDWNDYAAACGAGAAREALLRGVEASAAADTSDVPQTAAAVPSAAPAGKGRSAAARVVQLDEHRAKPNANKRISRDDYPAGFTLDEVGVWFRGRQKQGDDLEPPFRVCPPLRVLAYLRDTDQENWGILLSFDDKDRIEHRWALPWRMLSGSGEEMRSELLRQGFFVPPSQRARNLLVTYLADAKPPQLARSVERTGWHGEGVHRVFVLPDRAIGDAVEPVYFQSESLRDRVYKQAGELADWRSDVADLCRGNSRLAFAVSTAFASMLLQITGEEPGGFHFRGGSSTGKTTALRVAASIFGGTDYLRRWRATDNALEAVASMHNDALLILDELAQVDPKVAGNAAYMLGNGEGKQRAHRTGTARPVLRWRLLFLSAGEISLAEHMRQDGKTAQAGQETRLAEIGADAGAGLGLFEDIHGYADAAAFSRAITAAAAQHHGAAAPAFIEGVIRQGDELAERLRAERAAFCKRELPPQADGQAWRVASRFALVAAAGELATRMGITGWESGEAERAAQTCFRAWIEQRGGARNLEPARMVAQVRQFLERHGESRFAPWTDDGDSQWITKDRAGFRKAFVQSGTLESADGFYVLRETFREEMCTGFDHRDVARALAAAGALERDEKSRKFTKRVRLPRLGLTWCYVILPSIWQTSETSEGADTPKSEAAQ</sequence>
<feature type="domain" description="Toprim" evidence="4">
    <location>
        <begin position="218"/>
        <end position="316"/>
    </location>
</feature>
<proteinExistence type="predicted"/>
<feature type="coiled-coil region" evidence="1">
    <location>
        <begin position="100"/>
        <end position="127"/>
    </location>
</feature>
<dbReference type="CDD" id="cd01029">
    <property type="entry name" value="TOPRIM_primases"/>
    <property type="match status" value="1"/>
</dbReference>
<dbReference type="InterPro" id="IPR009270">
    <property type="entry name" value="DUF927"/>
</dbReference>
<dbReference type="AlphaFoldDB" id="A0A969WBI5"/>
<evidence type="ECO:0000256" key="2">
    <source>
        <dbReference type="SAM" id="MobiDB-lite"/>
    </source>
</evidence>
<comment type="caution">
    <text evidence="5">The sequence shown here is derived from an EMBL/GenBank/DDBJ whole genome shotgun (WGS) entry which is preliminary data.</text>
</comment>
<dbReference type="InterPro" id="IPR034154">
    <property type="entry name" value="TOPRIM_DnaG/twinkle"/>
</dbReference>
<dbReference type="Pfam" id="PF13362">
    <property type="entry name" value="Toprim_3"/>
    <property type="match status" value="1"/>
</dbReference>
<dbReference type="Pfam" id="PF06048">
    <property type="entry name" value="DUF927"/>
    <property type="match status" value="1"/>
</dbReference>
<protein>
    <submittedName>
        <fullName evidence="5">DUF927 domain-containing protein</fullName>
    </submittedName>
</protein>
<accession>A0A969WBI5</accession>
<gene>
    <name evidence="5" type="ORF">G7Y82_12115</name>
</gene>